<reference evidence="2" key="1">
    <citation type="submission" date="2022-11" db="UniProtKB">
        <authorList>
            <consortium name="WormBaseParasite"/>
        </authorList>
    </citation>
    <scope>IDENTIFICATION</scope>
</reference>
<dbReference type="Proteomes" id="UP000887565">
    <property type="component" value="Unplaced"/>
</dbReference>
<accession>A0A915I2C9</accession>
<proteinExistence type="predicted"/>
<dbReference type="AlphaFoldDB" id="A0A915I2C9"/>
<evidence type="ECO:0000313" key="2">
    <source>
        <dbReference type="WBParaSite" id="nRc.2.0.1.t08287-RA"/>
    </source>
</evidence>
<sequence>MCSKLGTCSKLGVLPYVDWHWLSYECPLRSYVTISGSRSLSRRLLIENPRRLQEERFDIIAR</sequence>
<protein>
    <submittedName>
        <fullName evidence="2">Uncharacterized protein</fullName>
    </submittedName>
</protein>
<evidence type="ECO:0000313" key="1">
    <source>
        <dbReference type="Proteomes" id="UP000887565"/>
    </source>
</evidence>
<organism evidence="1 2">
    <name type="scientific">Romanomermis culicivorax</name>
    <name type="common">Nematode worm</name>
    <dbReference type="NCBI Taxonomy" id="13658"/>
    <lineage>
        <taxon>Eukaryota</taxon>
        <taxon>Metazoa</taxon>
        <taxon>Ecdysozoa</taxon>
        <taxon>Nematoda</taxon>
        <taxon>Enoplea</taxon>
        <taxon>Dorylaimia</taxon>
        <taxon>Mermithida</taxon>
        <taxon>Mermithoidea</taxon>
        <taxon>Mermithidae</taxon>
        <taxon>Romanomermis</taxon>
    </lineage>
</organism>
<keyword evidence="1" id="KW-1185">Reference proteome</keyword>
<name>A0A915I2C9_ROMCU</name>
<dbReference type="WBParaSite" id="nRc.2.0.1.t08287-RA">
    <property type="protein sequence ID" value="nRc.2.0.1.t08287-RA"/>
    <property type="gene ID" value="nRc.2.0.1.g08287"/>
</dbReference>